<gene>
    <name evidence="2" type="ORF">GCM10022255_040200</name>
</gene>
<comment type="caution">
    <text evidence="2">The sequence shown here is derived from an EMBL/GenBank/DDBJ whole genome shotgun (WGS) entry which is preliminary data.</text>
</comment>
<proteinExistence type="predicted"/>
<protein>
    <submittedName>
        <fullName evidence="2">Uncharacterized protein</fullName>
    </submittedName>
</protein>
<evidence type="ECO:0000313" key="2">
    <source>
        <dbReference type="EMBL" id="GAA4250666.1"/>
    </source>
</evidence>
<dbReference type="EMBL" id="BAABAT010000010">
    <property type="protein sequence ID" value="GAA4250666.1"/>
    <property type="molecule type" value="Genomic_DNA"/>
</dbReference>
<name>A0ABP8DA71_9ACTN</name>
<sequence>MESAVLSSDVNDQPVTVEPEDAPEELFWLPTEARPASAGPHTDERFIL</sequence>
<organism evidence="2 3">
    <name type="scientific">Dactylosporangium darangshiense</name>
    <dbReference type="NCBI Taxonomy" id="579108"/>
    <lineage>
        <taxon>Bacteria</taxon>
        <taxon>Bacillati</taxon>
        <taxon>Actinomycetota</taxon>
        <taxon>Actinomycetes</taxon>
        <taxon>Micromonosporales</taxon>
        <taxon>Micromonosporaceae</taxon>
        <taxon>Dactylosporangium</taxon>
    </lineage>
</organism>
<evidence type="ECO:0000313" key="3">
    <source>
        <dbReference type="Proteomes" id="UP001500620"/>
    </source>
</evidence>
<feature type="compositionally biased region" description="Polar residues" evidence="1">
    <location>
        <begin position="1"/>
        <end position="14"/>
    </location>
</feature>
<feature type="region of interest" description="Disordered" evidence="1">
    <location>
        <begin position="1"/>
        <end position="22"/>
    </location>
</feature>
<accession>A0ABP8DA71</accession>
<evidence type="ECO:0000256" key="1">
    <source>
        <dbReference type="SAM" id="MobiDB-lite"/>
    </source>
</evidence>
<keyword evidence="3" id="KW-1185">Reference proteome</keyword>
<dbReference type="Proteomes" id="UP001500620">
    <property type="component" value="Unassembled WGS sequence"/>
</dbReference>
<reference evidence="3" key="1">
    <citation type="journal article" date="2019" name="Int. J. Syst. Evol. Microbiol.">
        <title>The Global Catalogue of Microorganisms (GCM) 10K type strain sequencing project: providing services to taxonomists for standard genome sequencing and annotation.</title>
        <authorList>
            <consortium name="The Broad Institute Genomics Platform"/>
            <consortium name="The Broad Institute Genome Sequencing Center for Infectious Disease"/>
            <person name="Wu L."/>
            <person name="Ma J."/>
        </authorList>
    </citation>
    <scope>NUCLEOTIDE SEQUENCE [LARGE SCALE GENOMIC DNA]</scope>
    <source>
        <strain evidence="3">JCM 17441</strain>
    </source>
</reference>